<protein>
    <submittedName>
        <fullName evidence="1">Toxin-antitoxin system HicB family antitoxin</fullName>
    </submittedName>
</protein>
<dbReference type="RefSeq" id="WP_163196638.1">
    <property type="nucleotide sequence ID" value="NZ_WHZV01000002.1"/>
</dbReference>
<dbReference type="InterPro" id="IPR035069">
    <property type="entry name" value="TTHA1013/TTHA0281-like"/>
</dbReference>
<gene>
    <name evidence="1" type="ORF">GFD21_03885</name>
</gene>
<accession>A0A6L9SQX2</accession>
<dbReference type="AlphaFoldDB" id="A0A6L9SQX2"/>
<organism evidence="1 2">
    <name type="scientific">Bifidobacterium platyrrhinorum</name>
    <dbReference type="NCBI Taxonomy" id="2661628"/>
    <lineage>
        <taxon>Bacteria</taxon>
        <taxon>Bacillati</taxon>
        <taxon>Actinomycetota</taxon>
        <taxon>Actinomycetes</taxon>
        <taxon>Bifidobacteriales</taxon>
        <taxon>Bifidobacteriaceae</taxon>
        <taxon>Bifidobacterium</taxon>
    </lineage>
</organism>
<evidence type="ECO:0000313" key="2">
    <source>
        <dbReference type="Proteomes" id="UP000483293"/>
    </source>
</evidence>
<dbReference type="InterPro" id="IPR010985">
    <property type="entry name" value="Ribbon_hlx_hlx"/>
</dbReference>
<dbReference type="Pfam" id="PF05534">
    <property type="entry name" value="HicB"/>
    <property type="match status" value="1"/>
</dbReference>
<dbReference type="Proteomes" id="UP000483293">
    <property type="component" value="Unassembled WGS sequence"/>
</dbReference>
<dbReference type="EMBL" id="WHZV01000002">
    <property type="protein sequence ID" value="NEG54930.1"/>
    <property type="molecule type" value="Genomic_DNA"/>
</dbReference>
<proteinExistence type="predicted"/>
<dbReference type="SUPFAM" id="SSF143100">
    <property type="entry name" value="TTHA1013/TTHA0281-like"/>
    <property type="match status" value="1"/>
</dbReference>
<dbReference type="GO" id="GO:0006355">
    <property type="term" value="P:regulation of DNA-templated transcription"/>
    <property type="evidence" value="ECO:0007669"/>
    <property type="project" value="InterPro"/>
</dbReference>
<sequence length="129" mass="13991">MSDSSKTTSEIASETAAGAKPVDIGHYAYRVRWEAAKKRFVASCAEMPDVTYDSASQLDAFVGVRDAVEKAVARLHAAGKEAPEPLSERSFSGRILVRIPPELHRALSIEAAEQHVSLNRLISNRLAGE</sequence>
<keyword evidence="2" id="KW-1185">Reference proteome</keyword>
<comment type="caution">
    <text evidence="1">The sequence shown here is derived from an EMBL/GenBank/DDBJ whole genome shotgun (WGS) entry which is preliminary data.</text>
</comment>
<name>A0A6L9SQX2_9BIFI</name>
<evidence type="ECO:0000313" key="1">
    <source>
        <dbReference type="EMBL" id="NEG54930.1"/>
    </source>
</evidence>
<dbReference type="InterPro" id="IPR008651">
    <property type="entry name" value="Uncharacterised_HicB"/>
</dbReference>
<dbReference type="SUPFAM" id="SSF47598">
    <property type="entry name" value="Ribbon-helix-helix"/>
    <property type="match status" value="1"/>
</dbReference>
<reference evidence="1 2" key="1">
    <citation type="submission" date="2019-10" db="EMBL/GenBank/DDBJ databases">
        <title>Bifidobacterium from non-human primates.</title>
        <authorList>
            <person name="Modesto M."/>
        </authorList>
    </citation>
    <scope>NUCLEOTIDE SEQUENCE [LARGE SCALE GENOMIC DNA]</scope>
    <source>
        <strain evidence="1 2">SMA15</strain>
    </source>
</reference>